<dbReference type="InterPro" id="IPR016197">
    <property type="entry name" value="Chromo-like_dom_sf"/>
</dbReference>
<feature type="domain" description="Chromo" evidence="10">
    <location>
        <begin position="259"/>
        <end position="321"/>
    </location>
</feature>
<keyword evidence="13" id="KW-0347">Helicase</keyword>
<feature type="compositionally biased region" description="Basic and acidic residues" evidence="9">
    <location>
        <begin position="50"/>
        <end position="70"/>
    </location>
</feature>
<dbReference type="InterPro" id="IPR038718">
    <property type="entry name" value="SNF2-like_sf"/>
</dbReference>
<keyword evidence="13" id="KW-0238">DNA-binding</keyword>
<dbReference type="SUPFAM" id="SSF52540">
    <property type="entry name" value="P-loop containing nucleoside triphosphate hydrolases"/>
    <property type="match status" value="2"/>
</dbReference>
<dbReference type="InterPro" id="IPR000330">
    <property type="entry name" value="SNF2_N"/>
</dbReference>
<dbReference type="GO" id="GO:0005524">
    <property type="term" value="F:ATP binding"/>
    <property type="evidence" value="ECO:0007669"/>
    <property type="project" value="UniProtKB-KW"/>
</dbReference>
<dbReference type="InterPro" id="IPR049730">
    <property type="entry name" value="SNF2/RAD54-like_C"/>
</dbReference>
<dbReference type="CDD" id="cd00024">
    <property type="entry name" value="CD_CSD"/>
    <property type="match status" value="1"/>
</dbReference>
<evidence type="ECO:0000256" key="5">
    <source>
        <dbReference type="ARBA" id="ARBA00022840"/>
    </source>
</evidence>
<keyword evidence="4" id="KW-0378">Hydrolase</keyword>
<dbReference type="PROSITE" id="PS50013">
    <property type="entry name" value="CHROMO_2"/>
    <property type="match status" value="3"/>
</dbReference>
<dbReference type="GO" id="GO:0005634">
    <property type="term" value="C:nucleus"/>
    <property type="evidence" value="ECO:0007669"/>
    <property type="project" value="UniProtKB-SubCell"/>
</dbReference>
<feature type="region of interest" description="Disordered" evidence="9">
    <location>
        <begin position="1131"/>
        <end position="1185"/>
    </location>
</feature>
<dbReference type="Gene3D" id="3.40.50.300">
    <property type="entry name" value="P-loop containing nucleotide triphosphate hydrolases"/>
    <property type="match status" value="1"/>
</dbReference>
<evidence type="ECO:0000313" key="13">
    <source>
        <dbReference type="EMBL" id="PRP88087.1"/>
    </source>
</evidence>
<protein>
    <submittedName>
        <fullName evidence="13">Chromodomain-helicase-DNA-binding protein 5</fullName>
    </submittedName>
</protein>
<dbReference type="Pfam" id="PF00271">
    <property type="entry name" value="Helicase_C"/>
    <property type="match status" value="1"/>
</dbReference>
<feature type="compositionally biased region" description="Acidic residues" evidence="9">
    <location>
        <begin position="1049"/>
        <end position="1063"/>
    </location>
</feature>
<dbReference type="EMBL" id="MDYQ01000014">
    <property type="protein sequence ID" value="PRP88087.1"/>
    <property type="molecule type" value="Genomic_DNA"/>
</dbReference>
<evidence type="ECO:0000313" key="14">
    <source>
        <dbReference type="Proteomes" id="UP000241769"/>
    </source>
</evidence>
<dbReference type="GO" id="GO:0000785">
    <property type="term" value="C:chromatin"/>
    <property type="evidence" value="ECO:0007669"/>
    <property type="project" value="TreeGrafter"/>
</dbReference>
<keyword evidence="14" id="KW-1185">Reference proteome</keyword>
<feature type="compositionally biased region" description="Basic residues" evidence="9">
    <location>
        <begin position="1035"/>
        <end position="1044"/>
    </location>
</feature>
<feature type="domain" description="Chromo" evidence="10">
    <location>
        <begin position="73"/>
        <end position="135"/>
    </location>
</feature>
<feature type="compositionally biased region" description="Low complexity" evidence="9">
    <location>
        <begin position="1278"/>
        <end position="1302"/>
    </location>
</feature>
<dbReference type="SMART" id="SM00487">
    <property type="entry name" value="DEXDc"/>
    <property type="match status" value="1"/>
</dbReference>
<keyword evidence="6" id="KW-0805">Transcription regulation</keyword>
<evidence type="ECO:0000256" key="4">
    <source>
        <dbReference type="ARBA" id="ARBA00022801"/>
    </source>
</evidence>
<keyword evidence="2" id="KW-0677">Repeat</keyword>
<proteinExistence type="predicted"/>
<dbReference type="InterPro" id="IPR027417">
    <property type="entry name" value="P-loop_NTPase"/>
</dbReference>
<sequence length="1315" mass="151294">MSFSLCSQDFGDKFCGKQPRICHAITARMGKNSDFEETGRRSKRQPVRSTRADERASKKRKAAEDTASKEVEYEVEDILDRRQVTKGRKTTMEYLIKWKGYPESDNTWEAQEHIFASELLEEFERNQKKSRASRSNKSNGKSVYVDDSDSDISGSDYPAEKSTRPKPQKTSVECGKCHKHMSIPSRQKKPSKGWLCEDCSHNCIYCDKSDKKTRQCTSCDLWYHPACSKENEVEAPYETGETTESDENCAECNYGANMGKVEKILSVREAEDGLSPQYLIKWEDLSHLKNTWEPRRRINCISRRKLANFDARFEGLDEEEKARTLANMVREEWGKVDRIVDRRTSGDKTEYLIKWEALPYSQLTWEDEKIVEGHKDKVEKFEASLVPQKLKKKKSSEKEVAFQEYKNQPSFLPSQLYPWQLEGLNWLVYSMYKKRNVILADEMGLGKTIQSMSFILHCSEACHNPGPFLIVAPLSTISNWEREFIKWAPHLNLITYTGDNDSRENIRLTLNRKYEFKHEKGYQPRFNAVLTTYELARMEAKHLKKFDWQVLIVDEGHRLKNAESKSSSVLSDYKIEKIRILLTGTPLQNNIGELFALLQFLEPEKFPELEDLEKEFADLSDGEKVSQLHKMLHEYILRRTKNDVETPVPPKAEFVVLVELSPLQKQWYKALLTKNYGVLNSNPKSGGVKTSLLNVLMQLRKCCNHPYLFPEVEPSNMTKEEEMRLMIEASGKLWLLDRMLEKLKAGGHRVLIFSQMTKMLDILEDYLHHKKWKYARLDGDIRAEDRTHSIKKFNEKDSEEFVFLLSTRAGGLGINLHTADTVILYDSDFNPHNDIQALSRAHRIGQLKKVMIYRLVTNKTCEEGIVQRAKDKLILEHIVVKSVKEKLKDDELQAILRYGAEELFTERERFESLTVDDMKDLLEKNNISTEDCRVKSDYERKITSYQLLKSDTTYKPIHYDDAAIDKLLDRSQEELKEEKKEGKMDFFNPFKVAKVWENDGDTQQPVNDSANDFWNKLLEDRVSRMEEEERANMGKGKRERKQRVQYHEDDSDVDEISDVDYDPDNNAKEEESDYSGDDAVPEAMQDSVVTHGPSAAAPSGSVGNGQGTAYDLYMKYDLMTGAIVPVKVANAPQPMPFNSSKPSILAKPKKRNRQPDPVRPPTSHPPSYPITSHPPSYAPPSYPLPSHPPASLPSLPPLPMANVTGISPMGSLSNNMQYPYVLSQYQKQQQQQQHAQQTYELQQRLAQKLAPTYSYVNPGLSAMQHVASSIRPMTMQSPVQQNPVQQNPVQQNPVQLQQQNLQKKFGTHPFPTSGN</sequence>
<dbReference type="SMART" id="SM00298">
    <property type="entry name" value="CHROMO"/>
    <property type="match status" value="3"/>
</dbReference>
<accession>A0A2P6NVU5</accession>
<dbReference type="InterPro" id="IPR023779">
    <property type="entry name" value="Chromodomain_CS"/>
</dbReference>
<keyword evidence="8" id="KW-0539">Nucleus</keyword>
<dbReference type="CDD" id="cd15489">
    <property type="entry name" value="PHD_SF"/>
    <property type="match status" value="1"/>
</dbReference>
<evidence type="ECO:0000256" key="7">
    <source>
        <dbReference type="ARBA" id="ARBA00023163"/>
    </source>
</evidence>
<feature type="compositionally biased region" description="Pro residues" evidence="9">
    <location>
        <begin position="1157"/>
        <end position="1168"/>
    </location>
</feature>
<gene>
    <name evidence="13" type="ORF">PROFUN_04178</name>
</gene>
<dbReference type="InParanoid" id="A0A2P6NVU5"/>
<dbReference type="PROSITE" id="PS51194">
    <property type="entry name" value="HELICASE_CTER"/>
    <property type="match status" value="1"/>
</dbReference>
<dbReference type="Proteomes" id="UP000241769">
    <property type="component" value="Unassembled WGS sequence"/>
</dbReference>
<feature type="compositionally biased region" description="Pro residues" evidence="9">
    <location>
        <begin position="1176"/>
        <end position="1185"/>
    </location>
</feature>
<evidence type="ECO:0000256" key="2">
    <source>
        <dbReference type="ARBA" id="ARBA00022737"/>
    </source>
</evidence>
<evidence type="ECO:0000256" key="1">
    <source>
        <dbReference type="ARBA" id="ARBA00004123"/>
    </source>
</evidence>
<dbReference type="OrthoDB" id="5857104at2759"/>
<feature type="domain" description="Chromo" evidence="10">
    <location>
        <begin position="334"/>
        <end position="393"/>
    </location>
</feature>
<dbReference type="STRING" id="1890364.A0A2P6NVU5"/>
<keyword evidence="3" id="KW-0547">Nucleotide-binding</keyword>
<feature type="domain" description="Helicase C-terminal" evidence="12">
    <location>
        <begin position="735"/>
        <end position="891"/>
    </location>
</feature>
<evidence type="ECO:0000259" key="12">
    <source>
        <dbReference type="PROSITE" id="PS51194"/>
    </source>
</evidence>
<evidence type="ECO:0000259" key="11">
    <source>
        <dbReference type="PROSITE" id="PS51192"/>
    </source>
</evidence>
<dbReference type="PROSITE" id="PS51192">
    <property type="entry name" value="HELICASE_ATP_BIND_1"/>
    <property type="match status" value="1"/>
</dbReference>
<feature type="domain" description="Helicase ATP-binding" evidence="11">
    <location>
        <begin position="428"/>
        <end position="604"/>
    </location>
</feature>
<evidence type="ECO:0000256" key="6">
    <source>
        <dbReference type="ARBA" id="ARBA00023015"/>
    </source>
</evidence>
<dbReference type="PROSITE" id="PS00598">
    <property type="entry name" value="CHROMO_1"/>
    <property type="match status" value="1"/>
</dbReference>
<dbReference type="Gene3D" id="2.40.50.40">
    <property type="match status" value="3"/>
</dbReference>
<dbReference type="GO" id="GO:0003682">
    <property type="term" value="F:chromatin binding"/>
    <property type="evidence" value="ECO:0007669"/>
    <property type="project" value="TreeGrafter"/>
</dbReference>
<feature type="region of interest" description="Disordered" evidence="9">
    <location>
        <begin position="32"/>
        <end position="70"/>
    </location>
</feature>
<dbReference type="Gene3D" id="3.40.50.10810">
    <property type="entry name" value="Tandem AAA-ATPase domain"/>
    <property type="match status" value="1"/>
</dbReference>
<reference evidence="13 14" key="1">
    <citation type="journal article" date="2018" name="Genome Biol. Evol.">
        <title>Multiple Roots of Fruiting Body Formation in Amoebozoa.</title>
        <authorList>
            <person name="Hillmann F."/>
            <person name="Forbes G."/>
            <person name="Novohradska S."/>
            <person name="Ferling I."/>
            <person name="Riege K."/>
            <person name="Groth M."/>
            <person name="Westermann M."/>
            <person name="Marz M."/>
            <person name="Spaller T."/>
            <person name="Winckler T."/>
            <person name="Schaap P."/>
            <person name="Glockner G."/>
        </authorList>
    </citation>
    <scope>NUCLEOTIDE SEQUENCE [LARGE SCALE GENOMIC DNA]</scope>
    <source>
        <strain evidence="13 14">Jena</strain>
    </source>
</reference>
<dbReference type="InterPro" id="IPR014001">
    <property type="entry name" value="Helicase_ATP-bd"/>
</dbReference>
<keyword evidence="5" id="KW-0067">ATP-binding</keyword>
<dbReference type="GO" id="GO:0016887">
    <property type="term" value="F:ATP hydrolysis activity"/>
    <property type="evidence" value="ECO:0007669"/>
    <property type="project" value="TreeGrafter"/>
</dbReference>
<dbReference type="InterPro" id="IPR001650">
    <property type="entry name" value="Helicase_C-like"/>
</dbReference>
<feature type="region of interest" description="Disordered" evidence="9">
    <location>
        <begin position="1275"/>
        <end position="1315"/>
    </location>
</feature>
<dbReference type="PANTHER" id="PTHR45623">
    <property type="entry name" value="CHROMODOMAIN-HELICASE-DNA-BINDING PROTEIN 3-RELATED-RELATED"/>
    <property type="match status" value="1"/>
</dbReference>
<dbReference type="GO" id="GO:0140658">
    <property type="term" value="F:ATP-dependent chromatin remodeler activity"/>
    <property type="evidence" value="ECO:0007669"/>
    <property type="project" value="TreeGrafter"/>
</dbReference>
<organism evidence="13 14">
    <name type="scientific">Planoprotostelium fungivorum</name>
    <dbReference type="NCBI Taxonomy" id="1890364"/>
    <lineage>
        <taxon>Eukaryota</taxon>
        <taxon>Amoebozoa</taxon>
        <taxon>Evosea</taxon>
        <taxon>Variosea</taxon>
        <taxon>Cavosteliida</taxon>
        <taxon>Cavosteliaceae</taxon>
        <taxon>Planoprotostelium</taxon>
    </lineage>
</organism>
<feature type="region of interest" description="Disordered" evidence="9">
    <location>
        <begin position="1025"/>
        <end position="1079"/>
    </location>
</feature>
<dbReference type="Pfam" id="PF06465">
    <property type="entry name" value="DUF1087"/>
    <property type="match status" value="1"/>
</dbReference>
<dbReference type="InterPro" id="IPR000953">
    <property type="entry name" value="Chromo/chromo_shadow_dom"/>
</dbReference>
<feature type="compositionally biased region" description="Low complexity" evidence="9">
    <location>
        <begin position="135"/>
        <end position="157"/>
    </location>
</feature>
<dbReference type="SMART" id="SM00490">
    <property type="entry name" value="HELICc"/>
    <property type="match status" value="1"/>
</dbReference>
<dbReference type="PANTHER" id="PTHR45623:SF17">
    <property type="entry name" value="CHROMODOMAIN-HELICASE-DNA-BINDING PROTEIN 3-RELATED"/>
    <property type="match status" value="1"/>
</dbReference>
<evidence type="ECO:0000256" key="8">
    <source>
        <dbReference type="ARBA" id="ARBA00023242"/>
    </source>
</evidence>
<feature type="compositionally biased region" description="Acidic residues" evidence="9">
    <location>
        <begin position="1070"/>
        <end position="1079"/>
    </location>
</feature>
<evidence type="ECO:0000256" key="3">
    <source>
        <dbReference type="ARBA" id="ARBA00022741"/>
    </source>
</evidence>
<dbReference type="InterPro" id="IPR023780">
    <property type="entry name" value="Chromo_domain"/>
</dbReference>
<comment type="caution">
    <text evidence="13">The sequence shown here is derived from an EMBL/GenBank/DDBJ whole genome shotgun (WGS) entry which is preliminary data.</text>
</comment>
<dbReference type="Pfam" id="PF00385">
    <property type="entry name" value="Chromo"/>
    <property type="match status" value="3"/>
</dbReference>
<name>A0A2P6NVU5_9EUKA</name>
<dbReference type="Pfam" id="PF00176">
    <property type="entry name" value="SNF2-rel_dom"/>
    <property type="match status" value="1"/>
</dbReference>
<evidence type="ECO:0000259" key="10">
    <source>
        <dbReference type="PROSITE" id="PS50013"/>
    </source>
</evidence>
<feature type="region of interest" description="Disordered" evidence="9">
    <location>
        <begin position="128"/>
        <end position="172"/>
    </location>
</feature>
<comment type="subcellular location">
    <subcellularLocation>
        <location evidence="1">Nucleus</location>
    </subcellularLocation>
</comment>
<dbReference type="InterPro" id="IPR009463">
    <property type="entry name" value="DUF1087"/>
</dbReference>
<keyword evidence="7" id="KW-0804">Transcription</keyword>
<dbReference type="GO" id="GO:0042393">
    <property type="term" value="F:histone binding"/>
    <property type="evidence" value="ECO:0007669"/>
    <property type="project" value="TreeGrafter"/>
</dbReference>
<dbReference type="GO" id="GO:0004386">
    <property type="term" value="F:helicase activity"/>
    <property type="evidence" value="ECO:0007669"/>
    <property type="project" value="UniProtKB-KW"/>
</dbReference>
<dbReference type="CDD" id="cd18793">
    <property type="entry name" value="SF2_C_SNF"/>
    <property type="match status" value="1"/>
</dbReference>
<dbReference type="CDD" id="cd18659">
    <property type="entry name" value="CD2_tandem"/>
    <property type="match status" value="1"/>
</dbReference>
<dbReference type="SUPFAM" id="SSF54160">
    <property type="entry name" value="Chromo domain-like"/>
    <property type="match status" value="3"/>
</dbReference>
<dbReference type="GO" id="GO:0003677">
    <property type="term" value="F:DNA binding"/>
    <property type="evidence" value="ECO:0007669"/>
    <property type="project" value="UniProtKB-KW"/>
</dbReference>
<evidence type="ECO:0000256" key="9">
    <source>
        <dbReference type="SAM" id="MobiDB-lite"/>
    </source>
</evidence>